<dbReference type="RefSeq" id="WP_186835000.1">
    <property type="nucleotide sequence ID" value="NZ_JACOOQ010000008.1"/>
</dbReference>
<dbReference type="PANTHER" id="PTHR30405:SF11">
    <property type="entry name" value="RNA-GUIDED DNA ENDONUCLEASE RV2885C-RELATED"/>
    <property type="match status" value="1"/>
</dbReference>
<sequence length="400" mass="46185">MITVRKVKLIVNSEEAEEINRTYKFIRDSMYAQYQGLNRCMGYLLSGYYANGMDIKSDGFKNHMKTIKNSLNIFDDINFGIGIDSKSAITQKVKKDFSTSLKNGLAKGERGATNYKRNFPLMTRGRDVKISYLEDTNTFVIKWVNKIEFKVILGQKDNIELSHTLHKIINKEYTLGQCTFEFDKNNKLLLALNINIPDNLISKNKEIIPGRVLGVDLGVKVPAMICLNDNTFIKKSIGSYNEFFKVRSQFKARRERLYKQLESSNGGKGRKHKLKATMQFRDKEKNFARTYNHFLSKNIIEFAQKYTCETINLEELNKKGFDNNLLGKWGYYQLQSMIEYKAERVGIKVKYVDPAFTSQTCSKCGYVDEENRITQDKFECQKCGFTLNADHNAAINIARK</sequence>
<protein>
    <submittedName>
        <fullName evidence="3">IS200/IS605 family element transposase accessory protein TnpB</fullName>
    </submittedName>
</protein>
<dbReference type="PANTHER" id="PTHR30405">
    <property type="entry name" value="TRANSPOSASE"/>
    <property type="match status" value="1"/>
</dbReference>
<evidence type="ECO:0000259" key="2">
    <source>
        <dbReference type="Pfam" id="PF07282"/>
    </source>
</evidence>
<dbReference type="GO" id="GO:0003677">
    <property type="term" value="F:DNA binding"/>
    <property type="evidence" value="ECO:0007669"/>
    <property type="project" value="UniProtKB-KW"/>
</dbReference>
<dbReference type="Pfam" id="PF07282">
    <property type="entry name" value="Cas12f1-like_TNB"/>
    <property type="match status" value="1"/>
</dbReference>
<dbReference type="Proteomes" id="UP000662088">
    <property type="component" value="Unassembled WGS sequence"/>
</dbReference>
<dbReference type="NCBIfam" id="NF040570">
    <property type="entry name" value="guided_TnpB"/>
    <property type="match status" value="1"/>
</dbReference>
<reference evidence="3" key="1">
    <citation type="submission" date="2020-08" db="EMBL/GenBank/DDBJ databases">
        <title>Genome public.</title>
        <authorList>
            <person name="Liu C."/>
            <person name="Sun Q."/>
        </authorList>
    </citation>
    <scope>NUCLEOTIDE SEQUENCE</scope>
    <source>
        <strain evidence="3">NSJ-42</strain>
    </source>
</reference>
<evidence type="ECO:0000313" key="3">
    <source>
        <dbReference type="EMBL" id="MBC5640055.1"/>
    </source>
</evidence>
<dbReference type="InterPro" id="IPR051399">
    <property type="entry name" value="RNA-guided_DNA_endo/Transpos"/>
</dbReference>
<gene>
    <name evidence="3" type="primary">tnpB</name>
    <name evidence="3" type="ORF">H8R92_06335</name>
</gene>
<dbReference type="NCBIfam" id="TIGR01766">
    <property type="entry name" value="IS200/IS605 family accessory protein TnpB-like domain"/>
    <property type="match status" value="1"/>
</dbReference>
<dbReference type="AlphaFoldDB" id="A0A8I0AE18"/>
<evidence type="ECO:0000313" key="4">
    <source>
        <dbReference type="Proteomes" id="UP000662088"/>
    </source>
</evidence>
<keyword evidence="4" id="KW-1185">Reference proteome</keyword>
<organism evidence="3 4">
    <name type="scientific">Clostridium lentum</name>
    <dbReference type="NCBI Taxonomy" id="2763037"/>
    <lineage>
        <taxon>Bacteria</taxon>
        <taxon>Bacillati</taxon>
        <taxon>Bacillota</taxon>
        <taxon>Clostridia</taxon>
        <taxon>Eubacteriales</taxon>
        <taxon>Clostridiaceae</taxon>
        <taxon>Clostridium</taxon>
    </lineage>
</organism>
<evidence type="ECO:0000256" key="1">
    <source>
        <dbReference type="ARBA" id="ARBA00023125"/>
    </source>
</evidence>
<proteinExistence type="predicted"/>
<accession>A0A8I0AE18</accession>
<dbReference type="InterPro" id="IPR010095">
    <property type="entry name" value="Cas12f1-like_TNB"/>
</dbReference>
<dbReference type="EMBL" id="JACOOQ010000008">
    <property type="protein sequence ID" value="MBC5640055.1"/>
    <property type="molecule type" value="Genomic_DNA"/>
</dbReference>
<feature type="domain" description="Cas12f1-like TNB" evidence="2">
    <location>
        <begin position="331"/>
        <end position="397"/>
    </location>
</feature>
<keyword evidence="1" id="KW-0238">DNA-binding</keyword>
<name>A0A8I0AE18_9CLOT</name>
<comment type="caution">
    <text evidence="3">The sequence shown here is derived from an EMBL/GenBank/DDBJ whole genome shotgun (WGS) entry which is preliminary data.</text>
</comment>